<feature type="repeat" description="ANK" evidence="3">
    <location>
        <begin position="188"/>
        <end position="217"/>
    </location>
</feature>
<dbReference type="Proteomes" id="UP001456524">
    <property type="component" value="Unassembled WGS sequence"/>
</dbReference>
<dbReference type="SUPFAM" id="SSF48403">
    <property type="entry name" value="Ankyrin repeat"/>
    <property type="match status" value="1"/>
</dbReference>
<sequence length="373" mass="43900">MSFTDLPTEIVRYIVEEIVLEPDNGLYYALRCRLISKTFNWEVLDAIRMHEILRPRDAPYSLWELMSPRFVSRFLCHLSETEDQKYRYTFASFLKLFLDEWLPPRNESKCTRYELAFQLCTIAHQQAGETFHQICDVYFPFYQLPKERCKDVKSHLAVAAIYLEKEQYVKDHLLILLQPNMRSEFFGTPLHAACAAGDLSLVRSLLQNGADPKERSLRTWYPMEIAVLNNNVEIVRELLRKEYHFFAITCDMNLASLAFASDMNHARLCLFLYAMLACDPVPAGPSSRWSDNLTKWFHFLRATYNAADVRESLIPLRVNFMKTIDEMLREDEEFYEGPPWGDKHSTLEIARDENLMHFVLEGYVEYIDLYDIF</sequence>
<gene>
    <name evidence="4" type="ORF">IWX90DRAFT_41114</name>
</gene>
<dbReference type="EMBL" id="JBBWUH010000001">
    <property type="protein sequence ID" value="KAK8178054.1"/>
    <property type="molecule type" value="Genomic_DNA"/>
</dbReference>
<evidence type="ECO:0000256" key="2">
    <source>
        <dbReference type="ARBA" id="ARBA00023043"/>
    </source>
</evidence>
<dbReference type="InterPro" id="IPR002110">
    <property type="entry name" value="Ankyrin_rpt"/>
</dbReference>
<accession>A0ABR1Y931</accession>
<proteinExistence type="predicted"/>
<dbReference type="PANTHER" id="PTHR24171">
    <property type="entry name" value="ANKYRIN REPEAT DOMAIN-CONTAINING PROTEIN 39-RELATED"/>
    <property type="match status" value="1"/>
</dbReference>
<dbReference type="SMART" id="SM00248">
    <property type="entry name" value="ANK"/>
    <property type="match status" value="2"/>
</dbReference>
<keyword evidence="1" id="KW-0677">Repeat</keyword>
<evidence type="ECO:0000313" key="5">
    <source>
        <dbReference type="Proteomes" id="UP001456524"/>
    </source>
</evidence>
<dbReference type="PROSITE" id="PS50297">
    <property type="entry name" value="ANK_REP_REGION"/>
    <property type="match status" value="1"/>
</dbReference>
<reference evidence="4 5" key="1">
    <citation type="journal article" date="2022" name="G3 (Bethesda)">
        <title>Enemy or ally: a genomic approach to elucidate the lifestyle of Phyllosticta citrichinaensis.</title>
        <authorList>
            <person name="Buijs V.A."/>
            <person name="Groenewald J.Z."/>
            <person name="Haridas S."/>
            <person name="LaButti K.M."/>
            <person name="Lipzen A."/>
            <person name="Martin F.M."/>
            <person name="Barry K."/>
            <person name="Grigoriev I.V."/>
            <person name="Crous P.W."/>
            <person name="Seidl M.F."/>
        </authorList>
    </citation>
    <scope>NUCLEOTIDE SEQUENCE [LARGE SCALE GENOMIC DNA]</scope>
    <source>
        <strain evidence="4 5">CBS 129764</strain>
    </source>
</reference>
<comment type="caution">
    <text evidence="4">The sequence shown here is derived from an EMBL/GenBank/DDBJ whole genome shotgun (WGS) entry which is preliminary data.</text>
</comment>
<evidence type="ECO:0008006" key="6">
    <source>
        <dbReference type="Google" id="ProtNLM"/>
    </source>
</evidence>
<dbReference type="PANTHER" id="PTHR24171:SF8">
    <property type="entry name" value="BRCA1-ASSOCIATED RING DOMAIN PROTEIN 1"/>
    <property type="match status" value="1"/>
</dbReference>
<dbReference type="Pfam" id="PF12796">
    <property type="entry name" value="Ank_2"/>
    <property type="match status" value="1"/>
</dbReference>
<dbReference type="InterPro" id="IPR036770">
    <property type="entry name" value="Ankyrin_rpt-contain_sf"/>
</dbReference>
<keyword evidence="5" id="KW-1185">Reference proteome</keyword>
<keyword evidence="2 3" id="KW-0040">ANK repeat</keyword>
<evidence type="ECO:0000313" key="4">
    <source>
        <dbReference type="EMBL" id="KAK8178054.1"/>
    </source>
</evidence>
<dbReference type="PROSITE" id="PS50088">
    <property type="entry name" value="ANK_REPEAT"/>
    <property type="match status" value="1"/>
</dbReference>
<organism evidence="4 5">
    <name type="scientific">Phyllosticta citrichinensis</name>
    <dbReference type="NCBI Taxonomy" id="1130410"/>
    <lineage>
        <taxon>Eukaryota</taxon>
        <taxon>Fungi</taxon>
        <taxon>Dikarya</taxon>
        <taxon>Ascomycota</taxon>
        <taxon>Pezizomycotina</taxon>
        <taxon>Dothideomycetes</taxon>
        <taxon>Dothideomycetes incertae sedis</taxon>
        <taxon>Botryosphaeriales</taxon>
        <taxon>Phyllostictaceae</taxon>
        <taxon>Phyllosticta</taxon>
    </lineage>
</organism>
<dbReference type="Gene3D" id="1.25.40.20">
    <property type="entry name" value="Ankyrin repeat-containing domain"/>
    <property type="match status" value="1"/>
</dbReference>
<evidence type="ECO:0000256" key="1">
    <source>
        <dbReference type="ARBA" id="ARBA00022737"/>
    </source>
</evidence>
<name>A0ABR1Y931_9PEZI</name>
<protein>
    <recommendedName>
        <fullName evidence="6">Ankyrin repeat protein</fullName>
    </recommendedName>
</protein>
<evidence type="ECO:0000256" key="3">
    <source>
        <dbReference type="PROSITE-ProRule" id="PRU00023"/>
    </source>
</evidence>